<proteinExistence type="predicted"/>
<dbReference type="InterPro" id="IPR001807">
    <property type="entry name" value="ClC"/>
</dbReference>
<dbReference type="GO" id="GO:0005886">
    <property type="term" value="C:plasma membrane"/>
    <property type="evidence" value="ECO:0007669"/>
    <property type="project" value="TreeGrafter"/>
</dbReference>
<keyword evidence="4" id="KW-1133">Transmembrane helix</keyword>
<accession>A0A0D8X8A1</accession>
<dbReference type="OrthoDB" id="4564at2759"/>
<organism evidence="6 7">
    <name type="scientific">Dictyocaulus viviparus</name>
    <name type="common">Bovine lungworm</name>
    <dbReference type="NCBI Taxonomy" id="29172"/>
    <lineage>
        <taxon>Eukaryota</taxon>
        <taxon>Metazoa</taxon>
        <taxon>Ecdysozoa</taxon>
        <taxon>Nematoda</taxon>
        <taxon>Chromadorea</taxon>
        <taxon>Rhabditida</taxon>
        <taxon>Rhabditina</taxon>
        <taxon>Rhabditomorpha</taxon>
        <taxon>Strongyloidea</taxon>
        <taxon>Metastrongylidae</taxon>
        <taxon>Dictyocaulus</taxon>
    </lineage>
</organism>
<dbReference type="AlphaFoldDB" id="A0A0D8X8A1"/>
<gene>
    <name evidence="6" type="ORF">DICVIV_13266</name>
</gene>
<dbReference type="Gene3D" id="1.10.3080.10">
    <property type="entry name" value="Clc chloride channel"/>
    <property type="match status" value="1"/>
</dbReference>
<name>A0A0D8X8A1_DICVI</name>
<keyword evidence="5" id="KW-0472">Membrane</keyword>
<keyword evidence="7" id="KW-1185">Reference proteome</keyword>
<dbReference type="SUPFAM" id="SSF81340">
    <property type="entry name" value="Clc chloride channel"/>
    <property type="match status" value="1"/>
</dbReference>
<evidence type="ECO:0000256" key="1">
    <source>
        <dbReference type="ARBA" id="ARBA00004141"/>
    </source>
</evidence>
<sequence>MTLPVPSGIFMPIFVLGAAIGRLMGEIVAIALPLGLIEGLNIYPGVYAVVGKDNGLLLSSSELAMSTTKTF</sequence>
<protein>
    <submittedName>
        <fullName evidence="6">Uncharacterized protein</fullName>
    </submittedName>
</protein>
<dbReference type="PRINTS" id="PR00762">
    <property type="entry name" value="CLCHANNEL"/>
</dbReference>
<reference evidence="7" key="2">
    <citation type="journal article" date="2016" name="Sci. Rep.">
        <title>Dictyocaulus viviparus genome, variome and transcriptome elucidate lungworm biology and support future intervention.</title>
        <authorList>
            <person name="McNulty S.N."/>
            <person name="Strube C."/>
            <person name="Rosa B.A."/>
            <person name="Martin J.C."/>
            <person name="Tyagi R."/>
            <person name="Choi Y.J."/>
            <person name="Wang Q."/>
            <person name="Hallsworth Pepin K."/>
            <person name="Zhang X."/>
            <person name="Ozersky P."/>
            <person name="Wilson R.K."/>
            <person name="Sternberg P.W."/>
            <person name="Gasser R.B."/>
            <person name="Mitreva M."/>
        </authorList>
    </citation>
    <scope>NUCLEOTIDE SEQUENCE [LARGE SCALE GENOMIC DNA]</scope>
    <source>
        <strain evidence="7">HannoverDv2000</strain>
    </source>
</reference>
<reference evidence="6 7" key="1">
    <citation type="submission" date="2013-11" db="EMBL/GenBank/DDBJ databases">
        <title>Draft genome of the bovine lungworm Dictyocaulus viviparus.</title>
        <authorList>
            <person name="Mitreva M."/>
        </authorList>
    </citation>
    <scope>NUCLEOTIDE SEQUENCE [LARGE SCALE GENOMIC DNA]</scope>
    <source>
        <strain evidence="6 7">HannoverDv2000</strain>
    </source>
</reference>
<keyword evidence="3" id="KW-0677">Repeat</keyword>
<dbReference type="InterPro" id="IPR014743">
    <property type="entry name" value="Cl-channel_core"/>
</dbReference>
<dbReference type="Pfam" id="PF00654">
    <property type="entry name" value="Voltage_CLC"/>
    <property type="match status" value="1"/>
</dbReference>
<evidence type="ECO:0000256" key="3">
    <source>
        <dbReference type="ARBA" id="ARBA00022737"/>
    </source>
</evidence>
<dbReference type="InterPro" id="IPR050970">
    <property type="entry name" value="Cl_channel_volt-gated"/>
</dbReference>
<dbReference type="Proteomes" id="UP000053766">
    <property type="component" value="Unassembled WGS sequence"/>
</dbReference>
<evidence type="ECO:0000256" key="5">
    <source>
        <dbReference type="ARBA" id="ARBA00023136"/>
    </source>
</evidence>
<dbReference type="GO" id="GO:0005247">
    <property type="term" value="F:voltage-gated chloride channel activity"/>
    <property type="evidence" value="ECO:0007669"/>
    <property type="project" value="TreeGrafter"/>
</dbReference>
<evidence type="ECO:0000313" key="6">
    <source>
        <dbReference type="EMBL" id="KJH40768.1"/>
    </source>
</evidence>
<dbReference type="EMBL" id="KN717019">
    <property type="protein sequence ID" value="KJH40768.1"/>
    <property type="molecule type" value="Genomic_DNA"/>
</dbReference>
<evidence type="ECO:0000313" key="7">
    <source>
        <dbReference type="Proteomes" id="UP000053766"/>
    </source>
</evidence>
<keyword evidence="2" id="KW-0812">Transmembrane</keyword>
<evidence type="ECO:0000256" key="4">
    <source>
        <dbReference type="ARBA" id="ARBA00022989"/>
    </source>
</evidence>
<evidence type="ECO:0000256" key="2">
    <source>
        <dbReference type="ARBA" id="ARBA00022692"/>
    </source>
</evidence>
<comment type="subcellular location">
    <subcellularLocation>
        <location evidence="1">Membrane</location>
        <topology evidence="1">Multi-pass membrane protein</topology>
    </subcellularLocation>
</comment>
<dbReference type="PANTHER" id="PTHR45720">
    <property type="entry name" value="CHLORIDE CHANNEL PROTEIN 2"/>
    <property type="match status" value="1"/>
</dbReference>
<dbReference type="PANTHER" id="PTHR45720:SF10">
    <property type="entry name" value="CHLORIDE CHANNEL PROTEIN 2"/>
    <property type="match status" value="1"/>
</dbReference>
<dbReference type="STRING" id="29172.A0A0D8X8A1"/>